<dbReference type="OrthoDB" id="5126878at2759"/>
<dbReference type="RefSeq" id="XP_022477830.1">
    <property type="nucleotide sequence ID" value="XM_022615653.1"/>
</dbReference>
<reference evidence="1 2" key="1">
    <citation type="submission" date="2016-09" db="EMBL/GenBank/DDBJ databases">
        <authorList>
            <person name="Capua I."/>
            <person name="De Benedictis P."/>
            <person name="Joannis T."/>
            <person name="Lombin L.H."/>
            <person name="Cattoli G."/>
        </authorList>
    </citation>
    <scope>NUCLEOTIDE SEQUENCE [LARGE SCALE GENOMIC DNA]</scope>
    <source>
        <strain evidence="1 2">IMI 309357</strain>
    </source>
</reference>
<dbReference type="Proteomes" id="UP000176998">
    <property type="component" value="Unassembled WGS sequence"/>
</dbReference>
<dbReference type="STRING" id="1209926.A0A1G4BHA6"/>
<dbReference type="InterPro" id="IPR053178">
    <property type="entry name" value="Osmoadaptation_assoc"/>
</dbReference>
<evidence type="ECO:0000313" key="2">
    <source>
        <dbReference type="Proteomes" id="UP000176998"/>
    </source>
</evidence>
<organism evidence="1 2">
    <name type="scientific">Colletotrichum orchidophilum</name>
    <dbReference type="NCBI Taxonomy" id="1209926"/>
    <lineage>
        <taxon>Eukaryota</taxon>
        <taxon>Fungi</taxon>
        <taxon>Dikarya</taxon>
        <taxon>Ascomycota</taxon>
        <taxon>Pezizomycotina</taxon>
        <taxon>Sordariomycetes</taxon>
        <taxon>Hypocreomycetidae</taxon>
        <taxon>Glomerellales</taxon>
        <taxon>Glomerellaceae</taxon>
        <taxon>Colletotrichum</taxon>
    </lineage>
</organism>
<keyword evidence="2" id="KW-1185">Reference proteome</keyword>
<accession>A0A1G4BHA6</accession>
<proteinExistence type="predicted"/>
<protein>
    <submittedName>
        <fullName evidence="1">Uncharacterized protein</fullName>
    </submittedName>
</protein>
<dbReference type="EMBL" id="MJBS01000025">
    <property type="protein sequence ID" value="OHF00688.1"/>
    <property type="molecule type" value="Genomic_DNA"/>
</dbReference>
<comment type="caution">
    <text evidence="1">The sequence shown here is derived from an EMBL/GenBank/DDBJ whole genome shotgun (WGS) entry which is preliminary data.</text>
</comment>
<gene>
    <name evidence="1" type="ORF">CORC01_04005</name>
</gene>
<dbReference type="PANTHER" id="PTHR38111:SF2">
    <property type="entry name" value="FINGER DOMAIN PROTEIN, PUTATIVE (AFU_ORTHOLOGUE AFUA_1G01560)-RELATED"/>
    <property type="match status" value="1"/>
</dbReference>
<dbReference type="AlphaFoldDB" id="A0A1G4BHA6"/>
<evidence type="ECO:0000313" key="1">
    <source>
        <dbReference type="EMBL" id="OHF00688.1"/>
    </source>
</evidence>
<sequence>MSLEGDTESDVAKADYTGSLATALGFMGNSVKEPKMLAEGYELNGKVIRALHAALSAKSKQELARWAFTIIILSLYQYAVENVANVPHYYGMSKIIELCGPECFQQEPMLTYFRQIRALHACNSFNEHDRSFFEETRWKTIPWYFIPKTSHDLLMDLFVIIPGLTVSIASPNRLYLDNEKVDAHARIDQLLADLQDWRWHWESDNPGAAREVDLPLEAEADGISLPWAKVLLSRPLAVKTAEQAAELIIYNASIIQLMNLRALLDTGVRHPQPFPPDIEISMLKAADEPLYTPNNVKYRWQPSIEALRLMRLAPKLLTITNGTSVMLAASPLGIIYNSLLGTEGLGNLFLSTMAVPSDYSITDRELSVFRLW</sequence>
<dbReference type="GeneID" id="34557163"/>
<name>A0A1G4BHA6_9PEZI</name>
<dbReference type="PANTHER" id="PTHR38111">
    <property type="entry name" value="ZN(2)-C6 FUNGAL-TYPE DOMAIN-CONTAINING PROTEIN-RELATED"/>
    <property type="match status" value="1"/>
</dbReference>